<proteinExistence type="predicted"/>
<gene>
    <name evidence="3" type="ORF">I5M32_14490</name>
</gene>
<evidence type="ECO:0000256" key="1">
    <source>
        <dbReference type="SAM" id="SignalP"/>
    </source>
</evidence>
<dbReference type="Proteomes" id="UP000660024">
    <property type="component" value="Unassembled WGS sequence"/>
</dbReference>
<keyword evidence="4" id="KW-1185">Reference proteome</keyword>
<evidence type="ECO:0000313" key="4">
    <source>
        <dbReference type="Proteomes" id="UP000660024"/>
    </source>
</evidence>
<dbReference type="EMBL" id="JAEHFY010000024">
    <property type="protein sequence ID" value="MBK0384173.1"/>
    <property type="molecule type" value="Genomic_DNA"/>
</dbReference>
<protein>
    <submittedName>
        <fullName evidence="3">DUF4397 domain-containing protein</fullName>
    </submittedName>
</protein>
<accession>A0ABS1BMY0</accession>
<feature type="chain" id="PRO_5045834180" evidence="1">
    <location>
        <begin position="31"/>
        <end position="241"/>
    </location>
</feature>
<keyword evidence="1" id="KW-0732">Signal</keyword>
<dbReference type="InterPro" id="IPR025510">
    <property type="entry name" value="DUF4397"/>
</dbReference>
<dbReference type="Pfam" id="PF14344">
    <property type="entry name" value="DUF4397"/>
    <property type="match status" value="1"/>
</dbReference>
<evidence type="ECO:0000259" key="2">
    <source>
        <dbReference type="Pfam" id="PF14344"/>
    </source>
</evidence>
<reference evidence="3 4" key="1">
    <citation type="submission" date="2020-12" db="EMBL/GenBank/DDBJ databases">
        <title>Bacterial novel species Pedobacter sp. SD-b isolated from soil.</title>
        <authorList>
            <person name="Jung H.-Y."/>
        </authorList>
    </citation>
    <scope>NUCLEOTIDE SEQUENCE [LARGE SCALE GENOMIC DNA]</scope>
    <source>
        <strain evidence="3 4">SD-b</strain>
    </source>
</reference>
<comment type="caution">
    <text evidence="3">The sequence shown here is derived from an EMBL/GenBank/DDBJ whole genome shotgun (WGS) entry which is preliminary data.</text>
</comment>
<evidence type="ECO:0000313" key="3">
    <source>
        <dbReference type="EMBL" id="MBK0384173.1"/>
    </source>
</evidence>
<feature type="domain" description="DUF4397" evidence="2">
    <location>
        <begin position="42"/>
        <end position="156"/>
    </location>
</feature>
<sequence length="241" mass="26243">MKNSIKISKKKYLIHGLAAIALMFSLSSCLKNNNDNATPNIAALSVIHAAPGLQSFDFVINNQRVNSAPFNFSERLPYFNIYGGNRTFGIFKAGSADSIKTGNFLAESGKFYSIYVIGQATEPQFLILKDSLTVPTVGKARVRFLNLSPDAPALSLSLKSTSNPSDSTLFSNQTYKSQSLFTEIDGGKTYSFTTRSNSETAVATLDNVNIESGKIYTIWSKGLISSTNDTTKVGLKVQQNY</sequence>
<name>A0ABS1BMY0_9SPHI</name>
<organism evidence="3 4">
    <name type="scientific">Pedobacter segetis</name>
    <dbReference type="NCBI Taxonomy" id="2793069"/>
    <lineage>
        <taxon>Bacteria</taxon>
        <taxon>Pseudomonadati</taxon>
        <taxon>Bacteroidota</taxon>
        <taxon>Sphingobacteriia</taxon>
        <taxon>Sphingobacteriales</taxon>
        <taxon>Sphingobacteriaceae</taxon>
        <taxon>Pedobacter</taxon>
    </lineage>
</organism>
<feature type="signal peptide" evidence="1">
    <location>
        <begin position="1"/>
        <end position="30"/>
    </location>
</feature>
<dbReference type="RefSeq" id="WP_200587640.1">
    <property type="nucleotide sequence ID" value="NZ_JAEHFY010000024.1"/>
</dbReference>
<dbReference type="PROSITE" id="PS51257">
    <property type="entry name" value="PROKAR_LIPOPROTEIN"/>
    <property type="match status" value="1"/>
</dbReference>